<dbReference type="AlphaFoldDB" id="A0A8D8A2J4"/>
<evidence type="ECO:0000313" key="3">
    <source>
        <dbReference type="EMBL" id="CAG6447066.1"/>
    </source>
</evidence>
<proteinExistence type="predicted"/>
<dbReference type="EMBL" id="HBUE01008279">
    <property type="protein sequence ID" value="CAG6447069.1"/>
    <property type="molecule type" value="Transcribed_RNA"/>
</dbReference>
<evidence type="ECO:0000256" key="1">
    <source>
        <dbReference type="SAM" id="MobiDB-lite"/>
    </source>
</evidence>
<accession>A0A8D8A2J4</accession>
<feature type="transmembrane region" description="Helical" evidence="2">
    <location>
        <begin position="27"/>
        <end position="46"/>
    </location>
</feature>
<keyword evidence="2" id="KW-1133">Transmembrane helix</keyword>
<evidence type="ECO:0000256" key="2">
    <source>
        <dbReference type="SAM" id="Phobius"/>
    </source>
</evidence>
<keyword evidence="2" id="KW-0812">Transmembrane</keyword>
<sequence>MPQKKTSSSRRKSQQRRLSPSEENPFAFRWIFCGLSCFYLLNFVLISRGSNELNTGIVRLGLITRESKRRNGANQGWDRAGAGCRAAGMLYDRARILRARGGSGRVPQGAED</sequence>
<keyword evidence="2" id="KW-0472">Membrane</keyword>
<name>A0A8D8A2J4_CULPI</name>
<feature type="region of interest" description="Disordered" evidence="1">
    <location>
        <begin position="1"/>
        <end position="22"/>
    </location>
</feature>
<organism evidence="3">
    <name type="scientific">Culex pipiens</name>
    <name type="common">House mosquito</name>
    <dbReference type="NCBI Taxonomy" id="7175"/>
    <lineage>
        <taxon>Eukaryota</taxon>
        <taxon>Metazoa</taxon>
        <taxon>Ecdysozoa</taxon>
        <taxon>Arthropoda</taxon>
        <taxon>Hexapoda</taxon>
        <taxon>Insecta</taxon>
        <taxon>Pterygota</taxon>
        <taxon>Neoptera</taxon>
        <taxon>Endopterygota</taxon>
        <taxon>Diptera</taxon>
        <taxon>Nematocera</taxon>
        <taxon>Culicoidea</taxon>
        <taxon>Culicidae</taxon>
        <taxon>Culicinae</taxon>
        <taxon>Culicini</taxon>
        <taxon>Culex</taxon>
        <taxon>Culex</taxon>
    </lineage>
</organism>
<dbReference type="EMBL" id="HBUE01008275">
    <property type="protein sequence ID" value="CAG6447066.1"/>
    <property type="molecule type" value="Transcribed_RNA"/>
</dbReference>
<protein>
    <submittedName>
        <fullName evidence="3">(northern house mosquito) hypothetical protein</fullName>
    </submittedName>
</protein>
<reference evidence="3" key="1">
    <citation type="submission" date="2021-05" db="EMBL/GenBank/DDBJ databases">
        <authorList>
            <person name="Alioto T."/>
            <person name="Alioto T."/>
            <person name="Gomez Garrido J."/>
        </authorList>
    </citation>
    <scope>NUCLEOTIDE SEQUENCE</scope>
</reference>